<reference evidence="1 2" key="1">
    <citation type="submission" date="2020-04" db="EMBL/GenBank/DDBJ databases">
        <title>Genome-Wide Identification of 5-Methylcytosine Sites in Bacterial Genomes By High-Throughput Sequencing of MspJI Restriction Fragments.</title>
        <authorList>
            <person name="Wu V."/>
        </authorList>
    </citation>
    <scope>NUCLEOTIDE SEQUENCE [LARGE SCALE GENOMIC DNA]</scope>
    <source>
        <strain evidence="1 2">CCAP 1403/13f</strain>
    </source>
</reference>
<dbReference type="AlphaFoldDB" id="A0A6H2C254"/>
<evidence type="ECO:0000313" key="2">
    <source>
        <dbReference type="Proteomes" id="UP000502433"/>
    </source>
</evidence>
<proteinExistence type="predicted"/>
<dbReference type="EMBL" id="CP051206">
    <property type="protein sequence ID" value="QJB45523.1"/>
    <property type="molecule type" value="Genomic_DNA"/>
</dbReference>
<evidence type="ECO:0008006" key="3">
    <source>
        <dbReference type="Google" id="ProtNLM"/>
    </source>
</evidence>
<dbReference type="RefSeq" id="WP_168696421.1">
    <property type="nucleotide sequence ID" value="NZ_CP051206.1"/>
</dbReference>
<accession>A0A6H2C254</accession>
<gene>
    <name evidence="1" type="ORF">HGD76_16455</name>
</gene>
<dbReference type="KEGG" id="dfs:HGD76_16455"/>
<name>A0A6H2C254_DOLFA</name>
<evidence type="ECO:0000313" key="1">
    <source>
        <dbReference type="EMBL" id="QJB45523.1"/>
    </source>
</evidence>
<sequence length="483" mass="55485">MLPQDKNLILKEKVKLYNNIAKINDCEGRLLAELEIYPTPRITWEFEMLGNVQCNVPRSAVFQSDPLNPLKGYYFSIDKPFYSGDYSTVIGVRAIRGATAQALYGDIENTGHIFTFYLPNTRFQLTSNGQKGLTTQVTETATGKQVELKTGGKCIDLPIDDTWNISLEIRNEALEWLKPENRNIGTLITTVGQLYQPKYKATEPETFSELQTITLKDTLDRLKNLNWVLSYANGGYLGSLYVQGEQYTQDIFHHVITSCAVAQASQTTPLEQLGYSWITSNSDLTGYLKCFSTFERMIQNTFWNDTFDFVLNQYFQATRPMTWEIRASAAGAALERLSYTILVEEETDATKQAKCKLLFAIRKNKEVETEYKEYCKSSKYQKEDEKYLSMTGIRLSLLLERIGLINDINPDKIQSFLDVRNDAVHPRVGTMTDEQRWPLIKQAIQWIDEVLLWRLGYSGEYLDRTQGISINSRYDLSLRDPNW</sequence>
<protein>
    <recommendedName>
        <fullName evidence="3">ApeA N-terminal domain-containing protein</fullName>
    </recommendedName>
</protein>
<reference evidence="1 2" key="2">
    <citation type="submission" date="2020-04" db="EMBL/GenBank/DDBJ databases">
        <authorList>
            <person name="Fomenkov A."/>
            <person name="Anton B.P."/>
            <person name="Roberts R.J."/>
        </authorList>
    </citation>
    <scope>NUCLEOTIDE SEQUENCE [LARGE SCALE GENOMIC DNA]</scope>
    <source>
        <strain evidence="1 2">CCAP 1403/13f</strain>
    </source>
</reference>
<dbReference type="Proteomes" id="UP000502433">
    <property type="component" value="Chromosome"/>
</dbReference>
<organism evidence="1 2">
    <name type="scientific">Dolichospermum flos-aquae CCAP 1403/13F</name>
    <dbReference type="NCBI Taxonomy" id="315271"/>
    <lineage>
        <taxon>Bacteria</taxon>
        <taxon>Bacillati</taxon>
        <taxon>Cyanobacteriota</taxon>
        <taxon>Cyanophyceae</taxon>
        <taxon>Nostocales</taxon>
        <taxon>Aphanizomenonaceae</taxon>
        <taxon>Dolichospermum</taxon>
    </lineage>
</organism>